<feature type="compositionally biased region" description="Low complexity" evidence="6">
    <location>
        <begin position="531"/>
        <end position="541"/>
    </location>
</feature>
<dbReference type="OrthoDB" id="262529at2759"/>
<dbReference type="InterPro" id="IPR036866">
    <property type="entry name" value="RibonucZ/Hydroxyglut_hydro"/>
</dbReference>
<reference evidence="8 9" key="1">
    <citation type="journal article" date="2008" name="Science">
        <title>The Physcomitrella genome reveals evolutionary insights into the conquest of land by plants.</title>
        <authorList>
            <person name="Rensing S."/>
            <person name="Lang D."/>
            <person name="Zimmer A."/>
            <person name="Terry A."/>
            <person name="Salamov A."/>
            <person name="Shapiro H."/>
            <person name="Nishiyama T."/>
            <person name="Perroud P.-F."/>
            <person name="Lindquist E."/>
            <person name="Kamisugi Y."/>
            <person name="Tanahashi T."/>
            <person name="Sakakibara K."/>
            <person name="Fujita T."/>
            <person name="Oishi K."/>
            <person name="Shin-I T."/>
            <person name="Kuroki Y."/>
            <person name="Toyoda A."/>
            <person name="Suzuki Y."/>
            <person name="Hashimoto A."/>
            <person name="Yamaguchi K."/>
            <person name="Sugano A."/>
            <person name="Kohara Y."/>
            <person name="Fujiyama A."/>
            <person name="Anterola A."/>
            <person name="Aoki S."/>
            <person name="Ashton N."/>
            <person name="Barbazuk W.B."/>
            <person name="Barker E."/>
            <person name="Bennetzen J."/>
            <person name="Bezanilla M."/>
            <person name="Blankenship R."/>
            <person name="Cho S.H."/>
            <person name="Dutcher S."/>
            <person name="Estelle M."/>
            <person name="Fawcett J.A."/>
            <person name="Gundlach H."/>
            <person name="Hanada K."/>
            <person name="Heyl A."/>
            <person name="Hicks K.A."/>
            <person name="Hugh J."/>
            <person name="Lohr M."/>
            <person name="Mayer K."/>
            <person name="Melkozernov A."/>
            <person name="Murata T."/>
            <person name="Nelson D."/>
            <person name="Pils B."/>
            <person name="Prigge M."/>
            <person name="Reiss B."/>
            <person name="Renner T."/>
            <person name="Rombauts S."/>
            <person name="Rushton P."/>
            <person name="Sanderfoot A."/>
            <person name="Schween G."/>
            <person name="Shiu S.-H."/>
            <person name="Stueber K."/>
            <person name="Theodoulou F.L."/>
            <person name="Tu H."/>
            <person name="Van de Peer Y."/>
            <person name="Verrier P.J."/>
            <person name="Waters E."/>
            <person name="Wood A."/>
            <person name="Yang L."/>
            <person name="Cove D."/>
            <person name="Cuming A."/>
            <person name="Hasebe M."/>
            <person name="Lucas S."/>
            <person name="Mishler D.B."/>
            <person name="Reski R."/>
            <person name="Grigoriev I."/>
            <person name="Quatrano R.S."/>
            <person name="Boore J.L."/>
        </authorList>
    </citation>
    <scope>NUCLEOTIDE SEQUENCE [LARGE SCALE GENOMIC DNA]</scope>
    <source>
        <strain evidence="8 9">cv. Gransden 2004</strain>
    </source>
</reference>
<evidence type="ECO:0000256" key="3">
    <source>
        <dbReference type="ARBA" id="ARBA00022763"/>
    </source>
</evidence>
<organism evidence="8 9">
    <name type="scientific">Physcomitrium patens</name>
    <name type="common">Spreading-leaved earth moss</name>
    <name type="synonym">Physcomitrella patens</name>
    <dbReference type="NCBI Taxonomy" id="3218"/>
    <lineage>
        <taxon>Eukaryota</taxon>
        <taxon>Viridiplantae</taxon>
        <taxon>Streptophyta</taxon>
        <taxon>Embryophyta</taxon>
        <taxon>Bryophyta</taxon>
        <taxon>Bryophytina</taxon>
        <taxon>Bryopsida</taxon>
        <taxon>Funariidae</taxon>
        <taxon>Funariales</taxon>
        <taxon>Funariaceae</taxon>
        <taxon>Physcomitrium</taxon>
    </lineage>
</organism>
<keyword evidence="5" id="KW-0539">Nucleus</keyword>
<evidence type="ECO:0000256" key="4">
    <source>
        <dbReference type="ARBA" id="ARBA00023204"/>
    </source>
</evidence>
<dbReference type="Gene3D" id="3.60.15.10">
    <property type="entry name" value="Ribonuclease Z/Hydroxyacylglutathione hydrolase-like"/>
    <property type="match status" value="1"/>
</dbReference>
<dbReference type="GO" id="GO:0035312">
    <property type="term" value="F:5'-3' DNA exonuclease activity"/>
    <property type="evidence" value="ECO:0000318"/>
    <property type="project" value="GO_Central"/>
</dbReference>
<evidence type="ECO:0000313" key="9">
    <source>
        <dbReference type="Proteomes" id="UP000006727"/>
    </source>
</evidence>
<keyword evidence="4" id="KW-0234">DNA repair</keyword>
<dbReference type="FunFam" id="3.40.50.12650:FF:000005">
    <property type="entry name" value="DNA repair metallo-beta-lactamase family protein"/>
    <property type="match status" value="1"/>
</dbReference>
<reference evidence="8" key="3">
    <citation type="submission" date="2020-12" db="UniProtKB">
        <authorList>
            <consortium name="EnsemblPlants"/>
        </authorList>
    </citation>
    <scope>IDENTIFICATION</scope>
</reference>
<dbReference type="Proteomes" id="UP000006727">
    <property type="component" value="Chromosome 17"/>
</dbReference>
<evidence type="ECO:0000313" key="8">
    <source>
        <dbReference type="EnsemblPlants" id="Pp3c17_21070V3.7"/>
    </source>
</evidence>
<dbReference type="GO" id="GO:0006303">
    <property type="term" value="P:double-strand break repair via nonhomologous end joining"/>
    <property type="evidence" value="ECO:0000318"/>
    <property type="project" value="GO_Central"/>
</dbReference>
<comment type="subcellular location">
    <subcellularLocation>
        <location evidence="1">Nucleus</location>
    </subcellularLocation>
</comment>
<dbReference type="AlphaFoldDB" id="A0A7I4BAF4"/>
<dbReference type="FunFam" id="3.60.15.10:FF:000039">
    <property type="entry name" value="DNA repair metallo-beta-lactamase family protein"/>
    <property type="match status" value="1"/>
</dbReference>
<accession>A0A7I4BAF4</accession>
<evidence type="ECO:0000256" key="2">
    <source>
        <dbReference type="ARBA" id="ARBA00010304"/>
    </source>
</evidence>
<name>A0A7I4BAF4_PHYPA</name>
<evidence type="ECO:0000256" key="6">
    <source>
        <dbReference type="SAM" id="MobiDB-lite"/>
    </source>
</evidence>
<evidence type="ECO:0000256" key="5">
    <source>
        <dbReference type="ARBA" id="ARBA00023242"/>
    </source>
</evidence>
<dbReference type="GeneID" id="112294018"/>
<dbReference type="Gramene" id="Pp3c17_21070V3.8">
    <property type="protein sequence ID" value="Pp3c17_21070V3.8"/>
    <property type="gene ID" value="Pp3c17_21070"/>
</dbReference>
<gene>
    <name evidence="8" type="primary">LOC112294018</name>
</gene>
<dbReference type="EnsemblPlants" id="Pp3c17_21070V3.7">
    <property type="protein sequence ID" value="Pp3c17_21070V3.7"/>
    <property type="gene ID" value="Pp3c17_21070"/>
</dbReference>
<dbReference type="KEGG" id="ppp:112294018"/>
<dbReference type="PANTHER" id="PTHR23240:SF31">
    <property type="entry name" value="DNA REPAIR METALLO-BETA-LACTAMASE FAMILY PROTEIN"/>
    <property type="match status" value="1"/>
</dbReference>
<reference evidence="8 9" key="2">
    <citation type="journal article" date="2018" name="Plant J.">
        <title>The Physcomitrella patens chromosome-scale assembly reveals moss genome structure and evolution.</title>
        <authorList>
            <person name="Lang D."/>
            <person name="Ullrich K.K."/>
            <person name="Murat F."/>
            <person name="Fuchs J."/>
            <person name="Jenkins J."/>
            <person name="Haas F.B."/>
            <person name="Piednoel M."/>
            <person name="Gundlach H."/>
            <person name="Van Bel M."/>
            <person name="Meyberg R."/>
            <person name="Vives C."/>
            <person name="Morata J."/>
            <person name="Symeonidi A."/>
            <person name="Hiss M."/>
            <person name="Muchero W."/>
            <person name="Kamisugi Y."/>
            <person name="Saleh O."/>
            <person name="Blanc G."/>
            <person name="Decker E.L."/>
            <person name="van Gessel N."/>
            <person name="Grimwood J."/>
            <person name="Hayes R.D."/>
            <person name="Graham S.W."/>
            <person name="Gunter L.E."/>
            <person name="McDaniel S.F."/>
            <person name="Hoernstein S.N.W."/>
            <person name="Larsson A."/>
            <person name="Li F.W."/>
            <person name="Perroud P.F."/>
            <person name="Phillips J."/>
            <person name="Ranjan P."/>
            <person name="Rokshar D.S."/>
            <person name="Rothfels C.J."/>
            <person name="Schneider L."/>
            <person name="Shu S."/>
            <person name="Stevenson D.W."/>
            <person name="Thummler F."/>
            <person name="Tillich M."/>
            <person name="Villarreal Aguilar J.C."/>
            <person name="Widiez T."/>
            <person name="Wong G.K."/>
            <person name="Wymore A."/>
            <person name="Zhang Y."/>
            <person name="Zimmer A.D."/>
            <person name="Quatrano R.S."/>
            <person name="Mayer K.F.X."/>
            <person name="Goodstein D."/>
            <person name="Casacuberta J.M."/>
            <person name="Vandepoele K."/>
            <person name="Reski R."/>
            <person name="Cuming A.C."/>
            <person name="Tuskan G.A."/>
            <person name="Maumus F."/>
            <person name="Salse J."/>
            <person name="Schmutz J."/>
            <person name="Rensing S.A."/>
        </authorList>
    </citation>
    <scope>NUCLEOTIDE SEQUENCE [LARGE SCALE GENOMIC DNA]</scope>
    <source>
        <strain evidence="8 9">cv. Gransden 2004</strain>
    </source>
</reference>
<dbReference type="GO" id="GO:0003684">
    <property type="term" value="F:damaged DNA binding"/>
    <property type="evidence" value="ECO:0000318"/>
    <property type="project" value="GO_Central"/>
</dbReference>
<sequence>MGVESKKYPFSVDTWTEMAMRKPFHFLTHAHKDHTVGIDSHGTHPIYCTSLTEKLVLRRYPTLHPSLFKNLEIGEPKLLAGEDQAFTVTAFDANHCPGAIMLLFEGSFGTLLHTGDCRLTIECLNQLPRQFISGSGRALDCVYLDCTFGNVTMVMPSIEEAIEQVKRCIWNHSSEARVYLACDMLGQETLLEAVANSFGQKIFINKDGLSRYLADLEVVASDFLTSDSESTRFEICEGFPKLYKRAMDAIKQAKNDGSAQPLFIRPSAQWYSYEQRLEGDGSGVISGPPSFSRFGGSRRRSVTSSSTQAVRDGYGVWHVCYSMHSSRGELERALKLLNPKEVISTTPRAGVCDFLTHLRDPLPSSMPEGAFILKAVDYPVSEDRELKRATTDHCSIPSKVINNNAVESPKRSTPLFGSAQYVLLSSPPSPLSFPCVDVSSSAAALTVVPHSPPVLVLSPFPSENPVTSSQVSNSPVCCQDLSWNPRTKRLFVELESDIKTSSLSAETVPRPSKRNCHIPDPILSEPPPGLSLPSKTPSSSPRESMPKVSVSHSDTSLEVRSKSLTRVPSRRKYRIPNPMPSLVDMINHE</sequence>
<dbReference type="Gramene" id="Pp3c17_21070V3.7">
    <property type="protein sequence ID" value="Pp3c17_21070V3.7"/>
    <property type="gene ID" value="Pp3c17_21070"/>
</dbReference>
<dbReference type="Gene3D" id="3.40.50.12650">
    <property type="match status" value="1"/>
</dbReference>
<evidence type="ECO:0000256" key="1">
    <source>
        <dbReference type="ARBA" id="ARBA00004123"/>
    </source>
</evidence>
<proteinExistence type="inferred from homology"/>
<dbReference type="Pfam" id="PF07522">
    <property type="entry name" value="DRMBL"/>
    <property type="match status" value="1"/>
</dbReference>
<feature type="domain" description="DNA repair metallo-beta-lactamase" evidence="7">
    <location>
        <begin position="222"/>
        <end position="348"/>
    </location>
</feature>
<keyword evidence="3" id="KW-0227">DNA damage</keyword>
<dbReference type="EMBL" id="ABEU02000017">
    <property type="status" value="NOT_ANNOTATED_CDS"/>
    <property type="molecule type" value="Genomic_DNA"/>
</dbReference>
<dbReference type="SUPFAM" id="SSF56281">
    <property type="entry name" value="Metallo-hydrolase/oxidoreductase"/>
    <property type="match status" value="1"/>
</dbReference>
<dbReference type="GO" id="GO:0036297">
    <property type="term" value="P:interstrand cross-link repair"/>
    <property type="evidence" value="ECO:0000318"/>
    <property type="project" value="GO_Central"/>
</dbReference>
<dbReference type="RefSeq" id="XP_024399866.1">
    <property type="nucleotide sequence ID" value="XM_024544098.2"/>
</dbReference>
<dbReference type="EnsemblPlants" id="Pp3c17_21070V3.9">
    <property type="protein sequence ID" value="Pp3c17_21070V3.9"/>
    <property type="gene ID" value="Pp3c17_21070"/>
</dbReference>
<dbReference type="EnsemblPlants" id="Pp3c17_21070V3.8">
    <property type="protein sequence ID" value="Pp3c17_21070V3.8"/>
    <property type="gene ID" value="Pp3c17_21070"/>
</dbReference>
<dbReference type="Gramene" id="Pp3c17_21070V3.9">
    <property type="protein sequence ID" value="Pp3c17_21070V3.9"/>
    <property type="gene ID" value="Pp3c17_21070"/>
</dbReference>
<dbReference type="PANTHER" id="PTHR23240">
    <property type="entry name" value="DNA CROSS-LINK REPAIR PROTEIN PSO2/SNM1-RELATED"/>
    <property type="match status" value="1"/>
</dbReference>
<evidence type="ECO:0000259" key="7">
    <source>
        <dbReference type="Pfam" id="PF07522"/>
    </source>
</evidence>
<comment type="similarity">
    <text evidence="2">Belongs to the DNA repair metallo-beta-lactamase (DRMBL) family.</text>
</comment>
<feature type="region of interest" description="Disordered" evidence="6">
    <location>
        <begin position="501"/>
        <end position="589"/>
    </location>
</feature>
<dbReference type="InterPro" id="IPR011084">
    <property type="entry name" value="DRMBL"/>
</dbReference>
<dbReference type="GO" id="GO:0005634">
    <property type="term" value="C:nucleus"/>
    <property type="evidence" value="ECO:0000318"/>
    <property type="project" value="GO_Central"/>
</dbReference>
<keyword evidence="9" id="KW-1185">Reference proteome</keyword>
<protein>
    <recommendedName>
        <fullName evidence="7">DNA repair metallo-beta-lactamase domain-containing protein</fullName>
    </recommendedName>
</protein>